<reference evidence="5 6" key="1">
    <citation type="journal article" date="2010" name="Nature">
        <title>Genome sequence of the palaeopolyploid soybean.</title>
        <authorList>
            <person name="Schmutz J."/>
            <person name="Cannon S.B."/>
            <person name="Schlueter J."/>
            <person name="Ma J."/>
            <person name="Mitros T."/>
            <person name="Nelson W."/>
            <person name="Hyten D.L."/>
            <person name="Song Q."/>
            <person name="Thelen J.J."/>
            <person name="Cheng J."/>
            <person name="Xu D."/>
            <person name="Hellsten U."/>
            <person name="May G.D."/>
            <person name="Yu Y."/>
            <person name="Sakurai T."/>
            <person name="Umezawa T."/>
            <person name="Bhattacharyya M.K."/>
            <person name="Sandhu D."/>
            <person name="Valliyodan B."/>
            <person name="Lindquist E."/>
            <person name="Peto M."/>
            <person name="Grant D."/>
            <person name="Shu S."/>
            <person name="Goodstein D."/>
            <person name="Barry K."/>
            <person name="Futrell-Griggs M."/>
            <person name="Abernathy B."/>
            <person name="Du J."/>
            <person name="Tian Z."/>
            <person name="Zhu L."/>
            <person name="Gill N."/>
            <person name="Joshi T."/>
            <person name="Libault M."/>
            <person name="Sethuraman A."/>
            <person name="Zhang X.-C."/>
            <person name="Shinozaki K."/>
            <person name="Nguyen H.T."/>
            <person name="Wing R.A."/>
            <person name="Cregan P."/>
            <person name="Specht J."/>
            <person name="Grimwood J."/>
            <person name="Rokhsar D."/>
            <person name="Stacey G."/>
            <person name="Shoemaker R.C."/>
            <person name="Jackson S.A."/>
        </authorList>
    </citation>
    <scope>NUCLEOTIDE SEQUENCE</scope>
    <source>
        <strain evidence="6">cv. Williams 82</strain>
        <tissue evidence="5">Callus</tissue>
    </source>
</reference>
<dbReference type="SMR" id="A0A0R0IHW4"/>
<evidence type="ECO:0000313" key="7">
    <source>
        <dbReference type="Proteomes" id="UP000008827"/>
    </source>
</evidence>
<keyword evidence="1 3" id="KW-0732">Signal</keyword>
<feature type="chain" id="PRO_5014521816" description="Gnk2-homologous domain-containing protein" evidence="3">
    <location>
        <begin position="24"/>
        <end position="497"/>
    </location>
</feature>
<dbReference type="InterPro" id="IPR038408">
    <property type="entry name" value="GNK2_sf"/>
</dbReference>
<proteinExistence type="predicted"/>
<evidence type="ECO:0000256" key="1">
    <source>
        <dbReference type="ARBA" id="ARBA00022729"/>
    </source>
</evidence>
<feature type="signal peptide" evidence="3">
    <location>
        <begin position="1"/>
        <end position="23"/>
    </location>
</feature>
<evidence type="ECO:0000313" key="5">
    <source>
        <dbReference type="EMBL" id="KRH38692.1"/>
    </source>
</evidence>
<dbReference type="FunFam" id="3.30.430.20:FF:000012">
    <property type="entry name" value="Cysteine-rich receptor-like protein kinase 25"/>
    <property type="match status" value="2"/>
</dbReference>
<keyword evidence="7" id="KW-1185">Reference proteome</keyword>
<reference evidence="6" key="2">
    <citation type="submission" date="2018-02" db="UniProtKB">
        <authorList>
            <consortium name="EnsemblPlants"/>
        </authorList>
    </citation>
    <scope>IDENTIFICATION</scope>
    <source>
        <strain evidence="6">Williams 82</strain>
    </source>
</reference>
<feature type="domain" description="Gnk2-homologous" evidence="4">
    <location>
        <begin position="346"/>
        <end position="450"/>
    </location>
</feature>
<dbReference type="InterPro" id="IPR002902">
    <property type="entry name" value="GNK2"/>
</dbReference>
<gene>
    <name evidence="5" type="ORF">GLYMA_09G151500</name>
</gene>
<dbReference type="Gramene" id="KRH38692">
    <property type="protein sequence ID" value="KRH38692"/>
    <property type="gene ID" value="GLYMA_09G151500"/>
</dbReference>
<feature type="domain" description="Gnk2-homologous" evidence="4">
    <location>
        <begin position="237"/>
        <end position="336"/>
    </location>
</feature>
<evidence type="ECO:0000313" key="6">
    <source>
        <dbReference type="EnsemblPlants" id="KRH38692"/>
    </source>
</evidence>
<dbReference type="Proteomes" id="UP000008827">
    <property type="component" value="Chromosome 9"/>
</dbReference>
<organism evidence="5">
    <name type="scientific">Glycine max</name>
    <name type="common">Soybean</name>
    <name type="synonym">Glycine hispida</name>
    <dbReference type="NCBI Taxonomy" id="3847"/>
    <lineage>
        <taxon>Eukaryota</taxon>
        <taxon>Viridiplantae</taxon>
        <taxon>Streptophyta</taxon>
        <taxon>Embryophyta</taxon>
        <taxon>Tracheophyta</taxon>
        <taxon>Spermatophyta</taxon>
        <taxon>Magnoliopsida</taxon>
        <taxon>eudicotyledons</taxon>
        <taxon>Gunneridae</taxon>
        <taxon>Pentapetalae</taxon>
        <taxon>rosids</taxon>
        <taxon>fabids</taxon>
        <taxon>Fabales</taxon>
        <taxon>Fabaceae</taxon>
        <taxon>Papilionoideae</taxon>
        <taxon>50 kb inversion clade</taxon>
        <taxon>NPAAA clade</taxon>
        <taxon>indigoferoid/millettioid clade</taxon>
        <taxon>Phaseoleae</taxon>
        <taxon>Glycine</taxon>
        <taxon>Glycine subgen. Soja</taxon>
    </lineage>
</organism>
<sequence>MASYKILFLFTLVSFLNFATIQAQEEESSTPVYLFHNCSGGNTTAYSTFQLNLWTLLSSLTSNAVSSTGFYNTTVIEANPSNSVFGLFMCRVVIWYDECTVHYSNRSFFSTVDTKPRVGLLNTANISNQESFMRLLFDAMNETADEAARPTTGNKFATRQTNISGFQRLYCLAQCTPDLSPNDCRTCLRTVIGDLPWCCEGKQGGRVLYPSCNVRYELYPFYRSEGEWVPSDSQFSEDSNYLYHNCKTNVTGSAFKMNLETLLSYMSSNAMNRMDYYEGVEDIVYGLFMFRRDLPSRLCQQCILNATQKISTECNSFQEAVIWYNHCMLRYSNRHFFSQVEKNPTFEILNLITTSDPASDQDFFTYTLTKTLVNVTEAARDRNERYVTKSTKLNDLQTLYTLAQCTQDLSTDNCVGCLDDINGKIPWSRVGIGGRVLYPSCNLRFELFQFYRDRDGAQQPSPVNRCRMGRNGRFLHRLSVNRCRIERVFTSFISQLM</sequence>
<evidence type="ECO:0000256" key="3">
    <source>
        <dbReference type="SAM" id="SignalP"/>
    </source>
</evidence>
<protein>
    <recommendedName>
        <fullName evidence="4">Gnk2-homologous domain-containing protein</fullName>
    </recommendedName>
</protein>
<dbReference type="EnsemblPlants" id="KRH38692">
    <property type="protein sequence ID" value="KRH38692"/>
    <property type="gene ID" value="GLYMA_09G151500"/>
</dbReference>
<dbReference type="Gene3D" id="3.30.430.20">
    <property type="entry name" value="Gnk2 domain, C-X8-C-X2-C motif"/>
    <property type="match status" value="4"/>
</dbReference>
<accession>A0A0R0IHW4</accession>
<dbReference type="AlphaFoldDB" id="A0A0R0IHW4"/>
<dbReference type="InParanoid" id="A0A0R0IHW4"/>
<dbReference type="CDD" id="cd23509">
    <property type="entry name" value="Gnk2-like"/>
    <property type="match status" value="4"/>
</dbReference>
<feature type="domain" description="Gnk2-homologous" evidence="4">
    <location>
        <begin position="114"/>
        <end position="221"/>
    </location>
</feature>
<dbReference type="PaxDb" id="3847-GLYMA09G27804.1"/>
<evidence type="ECO:0000259" key="4">
    <source>
        <dbReference type="PROSITE" id="PS51473"/>
    </source>
</evidence>
<dbReference type="Pfam" id="PF01657">
    <property type="entry name" value="Stress-antifung"/>
    <property type="match status" value="4"/>
</dbReference>
<dbReference type="PANTHER" id="PTHR32099">
    <property type="entry name" value="CYSTEINE-RICH REPEAT SECRETORY PROTEIN"/>
    <property type="match status" value="1"/>
</dbReference>
<dbReference type="PROSITE" id="PS51473">
    <property type="entry name" value="GNK2"/>
    <property type="match status" value="3"/>
</dbReference>
<evidence type="ECO:0000256" key="2">
    <source>
        <dbReference type="ARBA" id="ARBA00022737"/>
    </source>
</evidence>
<dbReference type="PANTHER" id="PTHR32099:SF110">
    <property type="entry name" value="CYSTEINE-RICH RECEPTOR-KINASE-LIKE PROTEIN"/>
    <property type="match status" value="1"/>
</dbReference>
<dbReference type="EMBL" id="CM000842">
    <property type="protein sequence ID" value="KRH38692.1"/>
    <property type="molecule type" value="Genomic_DNA"/>
</dbReference>
<name>A0A0R0IHW4_SOYBN</name>
<reference evidence="5" key="3">
    <citation type="submission" date="2018-07" db="EMBL/GenBank/DDBJ databases">
        <title>WGS assembly of Glycine max.</title>
        <authorList>
            <person name="Schmutz J."/>
            <person name="Cannon S."/>
            <person name="Schlueter J."/>
            <person name="Ma J."/>
            <person name="Mitros T."/>
            <person name="Nelson W."/>
            <person name="Hyten D."/>
            <person name="Song Q."/>
            <person name="Thelen J."/>
            <person name="Cheng J."/>
            <person name="Xu D."/>
            <person name="Hellsten U."/>
            <person name="May G."/>
            <person name="Yu Y."/>
            <person name="Sakurai T."/>
            <person name="Umezawa T."/>
            <person name="Bhattacharyya M."/>
            <person name="Sandhu D."/>
            <person name="Valliyodan B."/>
            <person name="Lindquist E."/>
            <person name="Peto M."/>
            <person name="Grant D."/>
            <person name="Shu S."/>
            <person name="Goodstein D."/>
            <person name="Barry K."/>
            <person name="Futrell-Griggs M."/>
            <person name="Abernathy B."/>
            <person name="Du J."/>
            <person name="Tian Z."/>
            <person name="Zhu L."/>
            <person name="Gill N."/>
            <person name="Joshi T."/>
            <person name="Libault M."/>
            <person name="Sethuraman A."/>
            <person name="Zhang X."/>
            <person name="Shinozaki K."/>
            <person name="Nguyen H."/>
            <person name="Wing R."/>
            <person name="Cregan P."/>
            <person name="Specht J."/>
            <person name="Grimwood J."/>
            <person name="Rokhsar D."/>
            <person name="Stacey G."/>
            <person name="Shoemaker R."/>
            <person name="Jackson S."/>
        </authorList>
    </citation>
    <scope>NUCLEOTIDE SEQUENCE</scope>
    <source>
        <tissue evidence="5">Callus</tissue>
    </source>
</reference>
<keyword evidence="2" id="KW-0677">Repeat</keyword>